<keyword evidence="10" id="KW-1185">Reference proteome</keyword>
<dbReference type="PANTHER" id="PTHR42873:SF1">
    <property type="entry name" value="S-ADENOSYLMETHIONINE-DEPENDENT METHYLTRANSFERASE DOMAIN-CONTAINING PROTEIN"/>
    <property type="match status" value="1"/>
</dbReference>
<dbReference type="InterPro" id="IPR029063">
    <property type="entry name" value="SAM-dependent_MTases_sf"/>
</dbReference>
<dbReference type="EMBL" id="BAAADD010000009">
    <property type="protein sequence ID" value="GAA0581639.1"/>
    <property type="molecule type" value="Genomic_DNA"/>
</dbReference>
<dbReference type="SUPFAM" id="SSF53335">
    <property type="entry name" value="S-adenosyl-L-methionine-dependent methyltransferases"/>
    <property type="match status" value="1"/>
</dbReference>
<dbReference type="CDD" id="cd11572">
    <property type="entry name" value="RlmI_M_like"/>
    <property type="match status" value="1"/>
</dbReference>
<comment type="similarity">
    <text evidence="6">Belongs to the methyltransferase superfamily. RlmI family.</text>
</comment>
<dbReference type="Proteomes" id="UP001499951">
    <property type="component" value="Unassembled WGS sequence"/>
</dbReference>
<evidence type="ECO:0000256" key="4">
    <source>
        <dbReference type="ARBA" id="ARBA00022679"/>
    </source>
</evidence>
<evidence type="ECO:0000313" key="9">
    <source>
        <dbReference type="EMBL" id="GAA0581639.1"/>
    </source>
</evidence>
<comment type="caution">
    <text evidence="9">The sequence shown here is derived from an EMBL/GenBank/DDBJ whole genome shotgun (WGS) entry which is preliminary data.</text>
</comment>
<evidence type="ECO:0000259" key="7">
    <source>
        <dbReference type="Pfam" id="PF10672"/>
    </source>
</evidence>
<evidence type="ECO:0000256" key="6">
    <source>
        <dbReference type="ARBA" id="ARBA00038091"/>
    </source>
</evidence>
<dbReference type="InterPro" id="IPR015947">
    <property type="entry name" value="PUA-like_sf"/>
</dbReference>
<name>A0ABP3Q8N7_9PROT</name>
<comment type="subcellular location">
    <subcellularLocation>
        <location evidence="1">Cytoplasm</location>
    </subcellularLocation>
</comment>
<evidence type="ECO:0000256" key="1">
    <source>
        <dbReference type="ARBA" id="ARBA00004496"/>
    </source>
</evidence>
<feature type="domain" description="RlmI-like PUA" evidence="8">
    <location>
        <begin position="7"/>
        <end position="67"/>
    </location>
</feature>
<dbReference type="Pfam" id="PF17785">
    <property type="entry name" value="PUA_3"/>
    <property type="match status" value="1"/>
</dbReference>
<gene>
    <name evidence="9" type="ORF">GCM10008942_33140</name>
</gene>
<organism evidence="9 10">
    <name type="scientific">Rhizomicrobium electricum</name>
    <dbReference type="NCBI Taxonomy" id="480070"/>
    <lineage>
        <taxon>Bacteria</taxon>
        <taxon>Pseudomonadati</taxon>
        <taxon>Pseudomonadota</taxon>
        <taxon>Alphaproteobacteria</taxon>
        <taxon>Micropepsales</taxon>
        <taxon>Micropepsaceae</taxon>
        <taxon>Rhizomicrobium</taxon>
    </lineage>
</organism>
<dbReference type="PROSITE" id="PS50890">
    <property type="entry name" value="PUA"/>
    <property type="match status" value="1"/>
</dbReference>
<dbReference type="Pfam" id="PF10672">
    <property type="entry name" value="Methyltrans_SAM"/>
    <property type="match status" value="1"/>
</dbReference>
<evidence type="ECO:0000256" key="5">
    <source>
        <dbReference type="ARBA" id="ARBA00022691"/>
    </source>
</evidence>
<keyword evidence="3 9" id="KW-0489">Methyltransferase</keyword>
<dbReference type="InterPro" id="IPR036974">
    <property type="entry name" value="PUA_sf"/>
</dbReference>
<dbReference type="CDD" id="cd21153">
    <property type="entry name" value="PUA_RlmI"/>
    <property type="match status" value="1"/>
</dbReference>
<sequence>MTARPLLRVKPREGKRARAGAPWLFSNEIEMQKTLAPGTIVNVSFDDGRPLGTGFFNPKSLIAVRLVDPALDVVLDEDFFAAKFARALALRDALYASPFYRLVHAEGDLLPGLVIDRFGDTVTLQITTAGMEALKDTLIAALKRVLDPARIIIRADAPARSLEGLDSYVDAAGSGRISVLENGVIYFADAGAGQKTGWYYDQRDNRAFMAALSKRKSVLDAYSYVGGFGLAAAKAGAKTVVGLESSAGAVAYAEEAANTGHLAAKFLKTDVFEELERLGAAKQTFDVVNADPPPFVKARKDLETGAKAYRKLAKLAAAVTAPEGILFIASCSHNIAMDRFALECAAGIARAGRKARLIRMAGAGPDHPIHPMLPESAYLKALVYALD</sequence>
<dbReference type="SUPFAM" id="SSF88697">
    <property type="entry name" value="PUA domain-like"/>
    <property type="match status" value="1"/>
</dbReference>
<dbReference type="Gene3D" id="3.40.50.150">
    <property type="entry name" value="Vaccinia Virus protein VP39"/>
    <property type="match status" value="1"/>
</dbReference>
<protein>
    <submittedName>
        <fullName evidence="9">Class I SAM-dependent rRNA methyltransferase</fullName>
    </submittedName>
</protein>
<evidence type="ECO:0000259" key="8">
    <source>
        <dbReference type="Pfam" id="PF17785"/>
    </source>
</evidence>
<keyword evidence="4" id="KW-0808">Transferase</keyword>
<evidence type="ECO:0000256" key="2">
    <source>
        <dbReference type="ARBA" id="ARBA00022490"/>
    </source>
</evidence>
<dbReference type="Gene3D" id="3.30.750.80">
    <property type="entry name" value="RNA methyltransferase domain (HRMD) like"/>
    <property type="match status" value="1"/>
</dbReference>
<dbReference type="InterPro" id="IPR041532">
    <property type="entry name" value="RlmI-like_PUA"/>
</dbReference>
<dbReference type="InterPro" id="IPR019614">
    <property type="entry name" value="SAM-dep_methyl-trfase"/>
</dbReference>
<keyword evidence="5" id="KW-0949">S-adenosyl-L-methionine</keyword>
<dbReference type="RefSeq" id="WP_166935111.1">
    <property type="nucleotide sequence ID" value="NZ_BAAADD010000009.1"/>
</dbReference>
<dbReference type="Gene3D" id="2.30.130.10">
    <property type="entry name" value="PUA domain"/>
    <property type="match status" value="1"/>
</dbReference>
<dbReference type="PANTHER" id="PTHR42873">
    <property type="entry name" value="RIBOSOMAL RNA LARGE SUBUNIT METHYLTRANSFERASE"/>
    <property type="match status" value="1"/>
</dbReference>
<feature type="domain" description="S-adenosylmethionine-dependent methyltransferase" evidence="7">
    <location>
        <begin position="178"/>
        <end position="349"/>
    </location>
</feature>
<dbReference type="GO" id="GO:0008168">
    <property type="term" value="F:methyltransferase activity"/>
    <property type="evidence" value="ECO:0007669"/>
    <property type="project" value="UniProtKB-KW"/>
</dbReference>
<evidence type="ECO:0000313" key="10">
    <source>
        <dbReference type="Proteomes" id="UP001499951"/>
    </source>
</evidence>
<accession>A0ABP3Q8N7</accession>
<keyword evidence="2" id="KW-0963">Cytoplasm</keyword>
<reference evidence="10" key="1">
    <citation type="journal article" date="2019" name="Int. J. Syst. Evol. Microbiol.">
        <title>The Global Catalogue of Microorganisms (GCM) 10K type strain sequencing project: providing services to taxonomists for standard genome sequencing and annotation.</title>
        <authorList>
            <consortium name="The Broad Institute Genomics Platform"/>
            <consortium name="The Broad Institute Genome Sequencing Center for Infectious Disease"/>
            <person name="Wu L."/>
            <person name="Ma J."/>
        </authorList>
    </citation>
    <scope>NUCLEOTIDE SEQUENCE [LARGE SCALE GENOMIC DNA]</scope>
    <source>
        <strain evidence="10">JCM 15089</strain>
    </source>
</reference>
<dbReference type="GO" id="GO:0032259">
    <property type="term" value="P:methylation"/>
    <property type="evidence" value="ECO:0007669"/>
    <property type="project" value="UniProtKB-KW"/>
</dbReference>
<evidence type="ECO:0000256" key="3">
    <source>
        <dbReference type="ARBA" id="ARBA00022603"/>
    </source>
</evidence>
<proteinExistence type="inferred from homology"/>